<protein>
    <submittedName>
        <fullName evidence="2">Uncharacterized protein</fullName>
    </submittedName>
</protein>
<keyword evidence="3" id="KW-1185">Reference proteome</keyword>
<dbReference type="AlphaFoldDB" id="A0A1Q9EDJ3"/>
<organism evidence="2 3">
    <name type="scientific">Symbiodinium microadriaticum</name>
    <name type="common">Dinoflagellate</name>
    <name type="synonym">Zooxanthella microadriatica</name>
    <dbReference type="NCBI Taxonomy" id="2951"/>
    <lineage>
        <taxon>Eukaryota</taxon>
        <taxon>Sar</taxon>
        <taxon>Alveolata</taxon>
        <taxon>Dinophyceae</taxon>
        <taxon>Suessiales</taxon>
        <taxon>Symbiodiniaceae</taxon>
        <taxon>Symbiodinium</taxon>
    </lineage>
</organism>
<name>A0A1Q9EDJ3_SYMMI</name>
<dbReference type="EMBL" id="LSRX01000183">
    <property type="protein sequence ID" value="OLQ05482.1"/>
    <property type="molecule type" value="Genomic_DNA"/>
</dbReference>
<feature type="signal peptide" evidence="1">
    <location>
        <begin position="1"/>
        <end position="19"/>
    </location>
</feature>
<evidence type="ECO:0000313" key="2">
    <source>
        <dbReference type="EMBL" id="OLQ05482.1"/>
    </source>
</evidence>
<accession>A0A1Q9EDJ3</accession>
<gene>
    <name evidence="2" type="ORF">AK812_SmicGene11308</name>
</gene>
<comment type="caution">
    <text evidence="2">The sequence shown here is derived from an EMBL/GenBank/DDBJ whole genome shotgun (WGS) entry which is preliminary data.</text>
</comment>
<evidence type="ECO:0000256" key="1">
    <source>
        <dbReference type="SAM" id="SignalP"/>
    </source>
</evidence>
<evidence type="ECO:0000313" key="3">
    <source>
        <dbReference type="Proteomes" id="UP000186817"/>
    </source>
</evidence>
<feature type="chain" id="PRO_5012864544" evidence="1">
    <location>
        <begin position="20"/>
        <end position="489"/>
    </location>
</feature>
<sequence length="489" mass="52450">MMRLAVLLLIAFAQRLCGAEDVCDGLVSEAVSFVPVVGNVRDLGCGLQKSDAWEVASGVGGLVANVVSFGAYSSAEAAAKVAKAVRAGKKESHLMKAFYERIAWVQLQHLRVVVEKLSKLLVERQEELKIARTRQELQKDGSLTQNEAIEECLKKGKMKHRPTGLMMFFAKELGKPLKWMRQRHMEVSFSKDLVFSGSDSVSTPLSLMVADITNRFKQKMLQKRMTLKEGKVDGFDDVSSAEEEAPAQVGVTEAAVDMPEASATEQAAVETADASLLAAPGNCPPVDAAQALEDLFGLAKAQETLEQTSSSLLLQLSAVPGAQDAVASFADLLEDCRTAHFDHISFPGFRDTPLSVRSVVVSSATCLIWRAMFLFVGSDVMIVEQGAVTAVLEAFCTAREIEGALPNLSAEPEVDEAGNEVGEASPISTKDFRISGWSFEDVGACVAVEAISEAAAEAVAWTGNLDLGFGGQLPSASAVEPKSWAWDEK</sequence>
<proteinExistence type="predicted"/>
<reference evidence="2 3" key="1">
    <citation type="submission" date="2016-02" db="EMBL/GenBank/DDBJ databases">
        <title>Genome analysis of coral dinoflagellate symbionts highlights evolutionary adaptations to a symbiotic lifestyle.</title>
        <authorList>
            <person name="Aranda M."/>
            <person name="Li Y."/>
            <person name="Liew Y.J."/>
            <person name="Baumgarten S."/>
            <person name="Simakov O."/>
            <person name="Wilson M."/>
            <person name="Piel J."/>
            <person name="Ashoor H."/>
            <person name="Bougouffa S."/>
            <person name="Bajic V.B."/>
            <person name="Ryu T."/>
            <person name="Ravasi T."/>
            <person name="Bayer T."/>
            <person name="Micklem G."/>
            <person name="Kim H."/>
            <person name="Bhak J."/>
            <person name="Lajeunesse T.C."/>
            <person name="Voolstra C.R."/>
        </authorList>
    </citation>
    <scope>NUCLEOTIDE SEQUENCE [LARGE SCALE GENOMIC DNA]</scope>
    <source>
        <strain evidence="2 3">CCMP2467</strain>
    </source>
</reference>
<dbReference type="Proteomes" id="UP000186817">
    <property type="component" value="Unassembled WGS sequence"/>
</dbReference>
<keyword evidence="1" id="KW-0732">Signal</keyword>